<keyword evidence="2" id="KW-1185">Reference proteome</keyword>
<proteinExistence type="predicted"/>
<reference evidence="1 2" key="1">
    <citation type="journal article" date="2016" name="Mol. Biol. Evol.">
        <title>Comparative Genomics of Early-Diverging Mushroom-Forming Fungi Provides Insights into the Origins of Lignocellulose Decay Capabilities.</title>
        <authorList>
            <person name="Nagy L.G."/>
            <person name="Riley R."/>
            <person name="Tritt A."/>
            <person name="Adam C."/>
            <person name="Daum C."/>
            <person name="Floudas D."/>
            <person name="Sun H."/>
            <person name="Yadav J.S."/>
            <person name="Pangilinan J."/>
            <person name="Larsson K.H."/>
            <person name="Matsuura K."/>
            <person name="Barry K."/>
            <person name="Labutti K."/>
            <person name="Kuo R."/>
            <person name="Ohm R.A."/>
            <person name="Bhattacharya S.S."/>
            <person name="Shirouzu T."/>
            <person name="Yoshinaga Y."/>
            <person name="Martin F.M."/>
            <person name="Grigoriev I.V."/>
            <person name="Hibbett D.S."/>
        </authorList>
    </citation>
    <scope>NUCLEOTIDE SEQUENCE [LARGE SCALE GENOMIC DNA]</scope>
    <source>
        <strain evidence="1 2">CBS 109695</strain>
    </source>
</reference>
<dbReference type="EMBL" id="KV417553">
    <property type="protein sequence ID" value="KZP20631.1"/>
    <property type="molecule type" value="Genomic_DNA"/>
</dbReference>
<dbReference type="PANTHER" id="PTHR35043">
    <property type="entry name" value="TRANSCRIPTION FACTOR DOMAIN-CONTAINING PROTEIN"/>
    <property type="match status" value="1"/>
</dbReference>
<feature type="non-terminal residue" evidence="1">
    <location>
        <position position="1"/>
    </location>
</feature>
<evidence type="ECO:0000313" key="2">
    <source>
        <dbReference type="Proteomes" id="UP000076532"/>
    </source>
</evidence>
<dbReference type="Proteomes" id="UP000076532">
    <property type="component" value="Unassembled WGS sequence"/>
</dbReference>
<evidence type="ECO:0000313" key="1">
    <source>
        <dbReference type="EMBL" id="KZP20631.1"/>
    </source>
</evidence>
<dbReference type="AlphaFoldDB" id="A0A166J9G8"/>
<dbReference type="STRING" id="436010.A0A166J9G8"/>
<protein>
    <submittedName>
        <fullName evidence="1">Uncharacterized protein</fullName>
    </submittedName>
</protein>
<organism evidence="1 2">
    <name type="scientific">Athelia psychrophila</name>
    <dbReference type="NCBI Taxonomy" id="1759441"/>
    <lineage>
        <taxon>Eukaryota</taxon>
        <taxon>Fungi</taxon>
        <taxon>Dikarya</taxon>
        <taxon>Basidiomycota</taxon>
        <taxon>Agaricomycotina</taxon>
        <taxon>Agaricomycetes</taxon>
        <taxon>Agaricomycetidae</taxon>
        <taxon>Atheliales</taxon>
        <taxon>Atheliaceae</taxon>
        <taxon>Athelia</taxon>
    </lineage>
</organism>
<dbReference type="OrthoDB" id="9451547at2759"/>
<accession>A0A166J9G8</accession>
<name>A0A166J9G8_9AGAM</name>
<sequence>WTTMHGFFVNMGGYQFFYGAVPLYPLSREDVEHLVKDGALEPAFKDEIWALSKGGSFTKACALLQTLWFVAQCGARAERQLPLTQLEVITLAYTLMTTCMYIFLVEQASASIAPYQSN</sequence>
<gene>
    <name evidence="1" type="ORF">FIBSPDRAFT_741877</name>
</gene>
<dbReference type="PANTHER" id="PTHR35043:SF7">
    <property type="entry name" value="TRANSCRIPTION FACTOR DOMAIN-CONTAINING PROTEIN"/>
    <property type="match status" value="1"/>
</dbReference>